<accession>A0A5J4T5Y3</accession>
<gene>
    <name evidence="1" type="ORF">EZS28_051553</name>
</gene>
<dbReference type="Proteomes" id="UP000324800">
    <property type="component" value="Unassembled WGS sequence"/>
</dbReference>
<reference evidence="1 2" key="1">
    <citation type="submission" date="2019-03" db="EMBL/GenBank/DDBJ databases">
        <title>Single cell metagenomics reveals metabolic interactions within the superorganism composed of flagellate Streblomastix strix and complex community of Bacteroidetes bacteria on its surface.</title>
        <authorList>
            <person name="Treitli S.C."/>
            <person name="Kolisko M."/>
            <person name="Husnik F."/>
            <person name="Keeling P."/>
            <person name="Hampl V."/>
        </authorList>
    </citation>
    <scope>NUCLEOTIDE SEQUENCE [LARGE SCALE GENOMIC DNA]</scope>
    <source>
        <strain evidence="1">ST1C</strain>
    </source>
</reference>
<comment type="caution">
    <text evidence="1">The sequence shown here is derived from an EMBL/GenBank/DDBJ whole genome shotgun (WGS) entry which is preliminary data.</text>
</comment>
<feature type="non-terminal residue" evidence="1">
    <location>
        <position position="138"/>
    </location>
</feature>
<dbReference type="EMBL" id="SNRW01039081">
    <property type="protein sequence ID" value="KAA6352920.1"/>
    <property type="molecule type" value="Genomic_DNA"/>
</dbReference>
<evidence type="ECO:0000313" key="1">
    <source>
        <dbReference type="EMBL" id="KAA6352920.1"/>
    </source>
</evidence>
<protein>
    <submittedName>
        <fullName evidence="1">Uncharacterized protein</fullName>
    </submittedName>
</protein>
<organism evidence="1 2">
    <name type="scientific">Streblomastix strix</name>
    <dbReference type="NCBI Taxonomy" id="222440"/>
    <lineage>
        <taxon>Eukaryota</taxon>
        <taxon>Metamonada</taxon>
        <taxon>Preaxostyla</taxon>
        <taxon>Oxymonadida</taxon>
        <taxon>Streblomastigidae</taxon>
        <taxon>Streblomastix</taxon>
    </lineage>
</organism>
<dbReference type="AlphaFoldDB" id="A0A5J4T5Y3"/>
<sequence>MKTTSRSQISSTVPCVHVDAQGAQHWRSGAMWKSSGCSGEASLVLESVPVPVFDTRAIREDLVWLLCFDITRGVYENAQIARTNCVGHVHCVLSDGKIAIVPVLTEACQTLNALMIRILYKSRMTESEFLCAGILINH</sequence>
<proteinExistence type="predicted"/>
<evidence type="ECO:0000313" key="2">
    <source>
        <dbReference type="Proteomes" id="UP000324800"/>
    </source>
</evidence>
<name>A0A5J4T5Y3_9EUKA</name>